<evidence type="ECO:0000256" key="1">
    <source>
        <dbReference type="ARBA" id="ARBA00006247"/>
    </source>
</evidence>
<dbReference type="Gene3D" id="3.40.630.10">
    <property type="entry name" value="Zn peptidases"/>
    <property type="match status" value="1"/>
</dbReference>
<accession>A0A060T998</accession>
<protein>
    <submittedName>
        <fullName evidence="9">ARAD1C42394p</fullName>
    </submittedName>
</protein>
<dbReference type="InterPro" id="IPR011650">
    <property type="entry name" value="Peptidase_M20_dimer"/>
</dbReference>
<evidence type="ECO:0000256" key="6">
    <source>
        <dbReference type="ARBA" id="ARBA00022801"/>
    </source>
</evidence>
<dbReference type="SMART" id="SM00320">
    <property type="entry name" value="WD40"/>
    <property type="match status" value="3"/>
</dbReference>
<dbReference type="PROSITE" id="PS50082">
    <property type="entry name" value="WD_REPEATS_2"/>
    <property type="match status" value="3"/>
</dbReference>
<keyword evidence="2 7" id="KW-0853">WD repeat</keyword>
<evidence type="ECO:0000256" key="3">
    <source>
        <dbReference type="ARBA" id="ARBA00022670"/>
    </source>
</evidence>
<evidence type="ECO:0000313" key="9">
    <source>
        <dbReference type="EMBL" id="CDP35741.1"/>
    </source>
</evidence>
<dbReference type="GO" id="GO:0008233">
    <property type="term" value="F:peptidase activity"/>
    <property type="evidence" value="ECO:0007669"/>
    <property type="project" value="UniProtKB-KW"/>
</dbReference>
<dbReference type="InterPro" id="IPR017149">
    <property type="entry name" value="GSH_degradosome_Dug2"/>
</dbReference>
<evidence type="ECO:0000256" key="4">
    <source>
        <dbReference type="ARBA" id="ARBA00022723"/>
    </source>
</evidence>
<dbReference type="Pfam" id="PF01546">
    <property type="entry name" value="Peptidase_M20"/>
    <property type="match status" value="1"/>
</dbReference>
<evidence type="ECO:0000259" key="8">
    <source>
        <dbReference type="Pfam" id="PF07687"/>
    </source>
</evidence>
<name>A0A060T998_BLAAD</name>
<dbReference type="PROSITE" id="PS50294">
    <property type="entry name" value="WD_REPEATS_REGION"/>
    <property type="match status" value="1"/>
</dbReference>
<dbReference type="SUPFAM" id="SSF50978">
    <property type="entry name" value="WD40 repeat-like"/>
    <property type="match status" value="1"/>
</dbReference>
<feature type="repeat" description="WD" evidence="7">
    <location>
        <begin position="149"/>
        <end position="169"/>
    </location>
</feature>
<dbReference type="Gene3D" id="3.30.70.360">
    <property type="match status" value="1"/>
</dbReference>
<dbReference type="Pfam" id="PF07687">
    <property type="entry name" value="M20_dimer"/>
    <property type="match status" value="1"/>
</dbReference>
<sequence>MTTTADDNFLFSGGTDSLIKVWDLKQFKQVYTIYSVYDIGDIFSLVWVPSKETLYFGTQNASVQWIQLYEKESYTTTNDPRGLPSLRFDKFFSSKGPGGKLAPQQSNVYESTKNQQDEGLMLIEIPPKNVLQYAHYGYVYSMLPVRLGDKEMLVTGGGDGTAKLWDLSSTVPRLSFTFQAEDEASVLSMACYESFLYCGLSNGLVMMFDLDTLQMLRVDKVSNTDISALAVKGDRVISVSGGTIHSRDAKQQASCQWDGHNGIILAAQMSNEHKKNYLKLITGGNDNSVALWDVGEIFESVYHSSDHRNSTSWVSLDNEDMMKALSQCVSYKTVSGSAINDCRRCATYLRTLLRHFGAEVQLFPVENGGNPVVYGLFKGKKTSEGRKARVLFYGHYDVITVSSADRWETDPFSLTALDGYMYGRGVSDNKGPVIAAVFAAAQLVQSSELENDIVFIIEGEEESGSVGFEQTMKKYKDQIGHIDWILLSNSTWLDDVTPCLNYGLRGIINASVEISSGKPDLHSGVHGGVFREPTIDMVNLLSKLTERGKVLVPGFYESVRPVADAEKKLYEAITAKPGFENERDNLMTKWRYPSLTIHRIGVSGPGNSTVIPATATANISLRIVPDQELEQIKSSLCTYMREMFDSLESQNQLVIKFSNEADHWIGDPESDAYQILRRAIKEEWNVEPLFIREGGSIPVVRFLEKTFDAKAAQLPAGQASDAAHLDNERLRVTNLFACRNVLHRVFKELPPKDA</sequence>
<feature type="repeat" description="WD" evidence="7">
    <location>
        <begin position="280"/>
        <end position="294"/>
    </location>
</feature>
<keyword evidence="3" id="KW-0645">Protease</keyword>
<dbReference type="PIRSF" id="PIRSF037237">
    <property type="entry name" value="Peptidase_WD_repeats_DUG2"/>
    <property type="match status" value="1"/>
</dbReference>
<keyword evidence="5" id="KW-0677">Repeat</keyword>
<dbReference type="PANTHER" id="PTHR43270:SF8">
    <property type="entry name" value="DI- AND TRIPEPTIDASE DUG2-RELATED"/>
    <property type="match status" value="1"/>
</dbReference>
<proteinExistence type="inferred from homology"/>
<dbReference type="InterPro" id="IPR051458">
    <property type="entry name" value="Cyt/Met_Dipeptidase"/>
</dbReference>
<dbReference type="AlphaFoldDB" id="A0A060T998"/>
<dbReference type="SUPFAM" id="SSF53187">
    <property type="entry name" value="Zn-dependent exopeptidases"/>
    <property type="match status" value="1"/>
</dbReference>
<dbReference type="GO" id="GO:0046872">
    <property type="term" value="F:metal ion binding"/>
    <property type="evidence" value="ECO:0007669"/>
    <property type="project" value="UniProtKB-KW"/>
</dbReference>
<dbReference type="PANTHER" id="PTHR43270">
    <property type="entry name" value="BETA-ALA-HIS DIPEPTIDASE"/>
    <property type="match status" value="1"/>
</dbReference>
<dbReference type="InterPro" id="IPR001680">
    <property type="entry name" value="WD40_rpt"/>
</dbReference>
<organism evidence="9">
    <name type="scientific">Blastobotrys adeninivorans</name>
    <name type="common">Yeast</name>
    <name type="synonym">Arxula adeninivorans</name>
    <dbReference type="NCBI Taxonomy" id="409370"/>
    <lineage>
        <taxon>Eukaryota</taxon>
        <taxon>Fungi</taxon>
        <taxon>Dikarya</taxon>
        <taxon>Ascomycota</taxon>
        <taxon>Saccharomycotina</taxon>
        <taxon>Dipodascomycetes</taxon>
        <taxon>Dipodascales</taxon>
        <taxon>Trichomonascaceae</taxon>
        <taxon>Blastobotrys</taxon>
    </lineage>
</organism>
<dbReference type="GO" id="GO:0006751">
    <property type="term" value="P:glutathione catabolic process"/>
    <property type="evidence" value="ECO:0007669"/>
    <property type="project" value="InterPro"/>
</dbReference>
<feature type="domain" description="Peptidase M20 dimerisation" evidence="8">
    <location>
        <begin position="502"/>
        <end position="642"/>
    </location>
</feature>
<keyword evidence="4" id="KW-0479">Metal-binding</keyword>
<evidence type="ECO:0000256" key="5">
    <source>
        <dbReference type="ARBA" id="ARBA00022737"/>
    </source>
</evidence>
<dbReference type="InterPro" id="IPR020472">
    <property type="entry name" value="WD40_PAC1"/>
</dbReference>
<dbReference type="GO" id="GO:0006508">
    <property type="term" value="P:proteolysis"/>
    <property type="evidence" value="ECO:0007669"/>
    <property type="project" value="UniProtKB-KW"/>
</dbReference>
<dbReference type="InterPro" id="IPR015943">
    <property type="entry name" value="WD40/YVTN_repeat-like_dom_sf"/>
</dbReference>
<gene>
    <name evidence="9" type="ORF">GNLVRS02_ARAD1C42394g</name>
</gene>
<dbReference type="PhylomeDB" id="A0A060T998"/>
<comment type="similarity">
    <text evidence="1">Belongs to the peptidase M20A family.</text>
</comment>
<reference evidence="9" key="2">
    <citation type="submission" date="2014-06" db="EMBL/GenBank/DDBJ databases">
        <title>The complete genome of Blastobotrys (Arxula) adeninivorans LS3 - a yeast of biotechnological interest.</title>
        <authorList>
            <person name="Kunze G."/>
            <person name="Gaillardin C."/>
            <person name="Czernicka M."/>
            <person name="Durrens P."/>
            <person name="Martin T."/>
            <person name="Boer E."/>
            <person name="Gabaldon T."/>
            <person name="Cruz J."/>
            <person name="Talla E."/>
            <person name="Marck C."/>
            <person name="Goffeau A."/>
            <person name="Barbe V."/>
            <person name="Baret P."/>
            <person name="Baronian K."/>
            <person name="Beier S."/>
            <person name="Bleykasten C."/>
            <person name="Bode R."/>
            <person name="Casaregola S."/>
            <person name="Despons L."/>
            <person name="Fairhead C."/>
            <person name="Giersberg M."/>
            <person name="Gierski P."/>
            <person name="Hahnel U."/>
            <person name="Hartmann A."/>
            <person name="Jankowska D."/>
            <person name="Jubin C."/>
            <person name="Jung P."/>
            <person name="Lafontaine I."/>
            <person name="Leh-Louis V."/>
            <person name="Lemaire M."/>
            <person name="Marcet-Houben M."/>
            <person name="Mascher M."/>
            <person name="Morel G."/>
            <person name="Richard G.-F."/>
            <person name="Riechen J."/>
            <person name="Sacerdot C."/>
            <person name="Sarkar A."/>
            <person name="Savel G."/>
            <person name="Schacherer J."/>
            <person name="Sherman D."/>
            <person name="Straub M.-L."/>
            <person name="Stein N."/>
            <person name="Thierry A."/>
            <person name="Trautwein-Schult A."/>
            <person name="Westhof E."/>
            <person name="Worch S."/>
            <person name="Dujon B."/>
            <person name="Souciet J.-L."/>
            <person name="Wincker P."/>
            <person name="Scholz U."/>
            <person name="Neuveglise N."/>
        </authorList>
    </citation>
    <scope>NUCLEOTIDE SEQUENCE</scope>
    <source>
        <strain evidence="9">LS3</strain>
    </source>
</reference>
<dbReference type="InterPro" id="IPR019775">
    <property type="entry name" value="WD40_repeat_CS"/>
</dbReference>
<dbReference type="Pfam" id="PF00400">
    <property type="entry name" value="WD40"/>
    <property type="match status" value="2"/>
</dbReference>
<evidence type="ECO:0000256" key="2">
    <source>
        <dbReference type="ARBA" id="ARBA00022574"/>
    </source>
</evidence>
<dbReference type="InterPro" id="IPR002933">
    <property type="entry name" value="Peptidase_M20"/>
</dbReference>
<dbReference type="PROSITE" id="PS00678">
    <property type="entry name" value="WD_REPEATS_1"/>
    <property type="match status" value="3"/>
</dbReference>
<reference evidence="9" key="1">
    <citation type="submission" date="2014-02" db="EMBL/GenBank/DDBJ databases">
        <authorList>
            <person name="Genoscope - CEA"/>
        </authorList>
    </citation>
    <scope>NUCLEOTIDE SEQUENCE</scope>
    <source>
        <strain evidence="9">LS3</strain>
    </source>
</reference>
<dbReference type="InterPro" id="IPR036322">
    <property type="entry name" value="WD40_repeat_dom_sf"/>
</dbReference>
<dbReference type="PRINTS" id="PR00320">
    <property type="entry name" value="GPROTEINBRPT"/>
</dbReference>
<evidence type="ECO:0000256" key="7">
    <source>
        <dbReference type="PROSITE-ProRule" id="PRU00221"/>
    </source>
</evidence>
<feature type="repeat" description="WD" evidence="7">
    <location>
        <begin position="1"/>
        <end position="32"/>
    </location>
</feature>
<dbReference type="EMBL" id="HG937693">
    <property type="protein sequence ID" value="CDP35741.1"/>
    <property type="molecule type" value="Genomic_DNA"/>
</dbReference>
<dbReference type="Gene3D" id="2.130.10.10">
    <property type="entry name" value="YVTN repeat-like/Quinoprotein amine dehydrogenase"/>
    <property type="match status" value="2"/>
</dbReference>
<keyword evidence="6" id="KW-0378">Hydrolase</keyword>